<proteinExistence type="predicted"/>
<keyword evidence="2 5" id="KW-0812">Transmembrane</keyword>
<dbReference type="Pfam" id="PF13813">
    <property type="entry name" value="MBOAT_2"/>
    <property type="match status" value="1"/>
</dbReference>
<evidence type="ECO:0000259" key="6">
    <source>
        <dbReference type="Pfam" id="PF13813"/>
    </source>
</evidence>
<keyword evidence="8" id="KW-1185">Reference proteome</keyword>
<evidence type="ECO:0000256" key="5">
    <source>
        <dbReference type="SAM" id="Phobius"/>
    </source>
</evidence>
<sequence length="427" mass="48624">MDIELGPLLKRTIWGPAILFTALIVPKVFYSSYATRLLTFAAVGGSVVWALQPHDVDNAATSYLFGFAPCWVLIVAAVLLLLYNPARDFRRIRRKRDEHGNHGGVEYEWEAFPEQLSKRCWWALDLMMNWRGLGWSYQRRQHLIPDAVKRVYDEAGINVKRDGGPIQTRSSFLLQQSWYFAMDYVLLDLCIYFLDRDPWFNRDLDSNEKLLFGHPAGNYDILVRPYRIFLGTLATYIVMDVAHVALALACVGLGPRYLGTLGEPWQHPPLWGTFDDLFHRGLPGFWGNFWHDLFRFQFLTITRKLFSSSTNDKQSAHGFRGLLAMTFVFALSGFMHAAGSYAELRETAPLWLFAGFAVQSIGVAAQEMITMLMVKGKVGPGVKQAVTIAFWWFWGWLTAPIVIGDMAACGLFQSKVIPYSIVNRLLK</sequence>
<feature type="transmembrane region" description="Helical" evidence="5">
    <location>
        <begin position="12"/>
        <end position="30"/>
    </location>
</feature>
<feature type="transmembrane region" description="Helical" evidence="5">
    <location>
        <begin position="64"/>
        <end position="86"/>
    </location>
</feature>
<dbReference type="Proteomes" id="UP000235786">
    <property type="component" value="Unassembled WGS sequence"/>
</dbReference>
<keyword evidence="3 5" id="KW-1133">Transmembrane helix</keyword>
<feature type="transmembrane region" description="Helical" evidence="5">
    <location>
        <begin position="322"/>
        <end position="342"/>
    </location>
</feature>
<dbReference type="InterPro" id="IPR032805">
    <property type="entry name" value="Wax_synthase_dom"/>
</dbReference>
<gene>
    <name evidence="7" type="ORF">L207DRAFT_577883</name>
</gene>
<evidence type="ECO:0000256" key="4">
    <source>
        <dbReference type="ARBA" id="ARBA00023136"/>
    </source>
</evidence>
<comment type="subcellular location">
    <subcellularLocation>
        <location evidence="1">Membrane</location>
        <topology evidence="1">Multi-pass membrane protein</topology>
    </subcellularLocation>
</comment>
<organism evidence="7 8">
    <name type="scientific">Hyaloscypha variabilis (strain UAMH 11265 / GT02V1 / F)</name>
    <name type="common">Meliniomyces variabilis</name>
    <dbReference type="NCBI Taxonomy" id="1149755"/>
    <lineage>
        <taxon>Eukaryota</taxon>
        <taxon>Fungi</taxon>
        <taxon>Dikarya</taxon>
        <taxon>Ascomycota</taxon>
        <taxon>Pezizomycotina</taxon>
        <taxon>Leotiomycetes</taxon>
        <taxon>Helotiales</taxon>
        <taxon>Hyaloscyphaceae</taxon>
        <taxon>Hyaloscypha</taxon>
        <taxon>Hyaloscypha variabilis</taxon>
    </lineage>
</organism>
<accession>A0A2J6S2G3</accession>
<dbReference type="AlphaFoldDB" id="A0A2J6S2G3"/>
<protein>
    <recommendedName>
        <fullName evidence="6">Wax synthase domain-containing protein</fullName>
    </recommendedName>
</protein>
<feature type="domain" description="Wax synthase" evidence="6">
    <location>
        <begin position="269"/>
        <end position="353"/>
    </location>
</feature>
<evidence type="ECO:0000313" key="8">
    <source>
        <dbReference type="Proteomes" id="UP000235786"/>
    </source>
</evidence>
<feature type="transmembrane region" description="Helical" evidence="5">
    <location>
        <begin position="348"/>
        <end position="365"/>
    </location>
</feature>
<feature type="transmembrane region" description="Helical" evidence="5">
    <location>
        <begin position="385"/>
        <end position="403"/>
    </location>
</feature>
<evidence type="ECO:0000256" key="1">
    <source>
        <dbReference type="ARBA" id="ARBA00004141"/>
    </source>
</evidence>
<dbReference type="OrthoDB" id="2796277at2759"/>
<feature type="transmembrane region" description="Helical" evidence="5">
    <location>
        <begin position="228"/>
        <end position="251"/>
    </location>
</feature>
<evidence type="ECO:0000313" key="7">
    <source>
        <dbReference type="EMBL" id="PMD44935.1"/>
    </source>
</evidence>
<evidence type="ECO:0000256" key="3">
    <source>
        <dbReference type="ARBA" id="ARBA00022989"/>
    </source>
</evidence>
<dbReference type="GO" id="GO:0016020">
    <property type="term" value="C:membrane"/>
    <property type="evidence" value="ECO:0007669"/>
    <property type="project" value="UniProtKB-SubCell"/>
</dbReference>
<reference evidence="7 8" key="1">
    <citation type="submission" date="2016-04" db="EMBL/GenBank/DDBJ databases">
        <title>A degradative enzymes factory behind the ericoid mycorrhizal symbiosis.</title>
        <authorList>
            <consortium name="DOE Joint Genome Institute"/>
            <person name="Martino E."/>
            <person name="Morin E."/>
            <person name="Grelet G."/>
            <person name="Kuo A."/>
            <person name="Kohler A."/>
            <person name="Daghino S."/>
            <person name="Barry K."/>
            <person name="Choi C."/>
            <person name="Cichocki N."/>
            <person name="Clum A."/>
            <person name="Copeland A."/>
            <person name="Hainaut M."/>
            <person name="Haridas S."/>
            <person name="Labutti K."/>
            <person name="Lindquist E."/>
            <person name="Lipzen A."/>
            <person name="Khouja H.-R."/>
            <person name="Murat C."/>
            <person name="Ohm R."/>
            <person name="Olson A."/>
            <person name="Spatafora J."/>
            <person name="Veneault-Fourrey C."/>
            <person name="Henrissat B."/>
            <person name="Grigoriev I."/>
            <person name="Martin F."/>
            <person name="Perotto S."/>
        </authorList>
    </citation>
    <scope>NUCLEOTIDE SEQUENCE [LARGE SCALE GENOMIC DNA]</scope>
    <source>
        <strain evidence="7 8">F</strain>
    </source>
</reference>
<keyword evidence="4 5" id="KW-0472">Membrane</keyword>
<name>A0A2J6S2G3_HYAVF</name>
<evidence type="ECO:0000256" key="2">
    <source>
        <dbReference type="ARBA" id="ARBA00022692"/>
    </source>
</evidence>
<dbReference type="EMBL" id="KZ613940">
    <property type="protein sequence ID" value="PMD44935.1"/>
    <property type="molecule type" value="Genomic_DNA"/>
</dbReference>